<accession>A0A369ZP20</accession>
<comment type="similarity">
    <text evidence="11">Belongs to the glycosyltransferase 51 family.</text>
</comment>
<dbReference type="GO" id="GO:0071555">
    <property type="term" value="P:cell wall organization"/>
    <property type="evidence" value="ECO:0007669"/>
    <property type="project" value="UniProtKB-KW"/>
</dbReference>
<protein>
    <recommendedName>
        <fullName evidence="11">Biosynthetic peptidoglycan transglycosylase</fullName>
        <ecNumber evidence="11">2.4.99.28</ecNumber>
    </recommendedName>
    <alternativeName>
        <fullName evidence="11">Glycan polymerase</fullName>
    </alternativeName>
    <alternativeName>
        <fullName evidence="11">Peptidoglycan glycosyltransferase MtgA</fullName>
        <shortName evidence="11">PGT</shortName>
    </alternativeName>
</protein>
<evidence type="ECO:0000256" key="11">
    <source>
        <dbReference type="HAMAP-Rule" id="MF_00766"/>
    </source>
</evidence>
<dbReference type="Gene3D" id="1.10.3810.10">
    <property type="entry name" value="Biosynthetic peptidoglycan transglycosylase-like"/>
    <property type="match status" value="1"/>
</dbReference>
<name>A0A369ZP20_9PAST</name>
<evidence type="ECO:0000256" key="7">
    <source>
        <dbReference type="ARBA" id="ARBA00022984"/>
    </source>
</evidence>
<comment type="function">
    <text evidence="11">Peptidoglycan polymerase that catalyzes glycan chain elongation from lipid-linked precursors.</text>
</comment>
<dbReference type="EMBL" id="QEQF01000002">
    <property type="protein sequence ID" value="RDF11202.1"/>
    <property type="molecule type" value="Genomic_DNA"/>
</dbReference>
<evidence type="ECO:0000256" key="9">
    <source>
        <dbReference type="ARBA" id="ARBA00023136"/>
    </source>
</evidence>
<comment type="caution">
    <text evidence="13">The sequence shown here is derived from an EMBL/GenBank/DDBJ whole genome shotgun (WGS) entry which is preliminary data.</text>
</comment>
<keyword evidence="4 11" id="KW-0808">Transferase</keyword>
<dbReference type="InterPro" id="IPR036950">
    <property type="entry name" value="PBP_transglycosylase"/>
</dbReference>
<gene>
    <name evidence="11" type="primary">mtgA</name>
    <name evidence="13" type="ORF">DPV92_02805</name>
</gene>
<dbReference type="GO" id="GO:0005886">
    <property type="term" value="C:plasma membrane"/>
    <property type="evidence" value="ECO:0007669"/>
    <property type="project" value="UniProtKB-SubCell"/>
</dbReference>
<comment type="subcellular location">
    <subcellularLocation>
        <location evidence="11">Cell inner membrane</location>
        <topology evidence="11">Single-pass membrane protein</topology>
    </subcellularLocation>
</comment>
<dbReference type="InterPro" id="IPR011812">
    <property type="entry name" value="Pep_trsgly"/>
</dbReference>
<dbReference type="UniPathway" id="UPA00219"/>
<evidence type="ECO:0000256" key="2">
    <source>
        <dbReference type="ARBA" id="ARBA00022519"/>
    </source>
</evidence>
<keyword evidence="7 11" id="KW-0573">Peptidoglycan synthesis</keyword>
<keyword evidence="1 11" id="KW-1003">Cell membrane</keyword>
<keyword evidence="10 11" id="KW-0961">Cell wall biogenesis/degradation</keyword>
<keyword evidence="3 11" id="KW-0328">Glycosyltransferase</keyword>
<dbReference type="GO" id="GO:0008360">
    <property type="term" value="P:regulation of cell shape"/>
    <property type="evidence" value="ECO:0007669"/>
    <property type="project" value="UniProtKB-KW"/>
</dbReference>
<dbReference type="Proteomes" id="UP000253945">
    <property type="component" value="Unassembled WGS sequence"/>
</dbReference>
<dbReference type="EC" id="2.4.99.28" evidence="11"/>
<proteinExistence type="inferred from homology"/>
<evidence type="ECO:0000256" key="5">
    <source>
        <dbReference type="ARBA" id="ARBA00022692"/>
    </source>
</evidence>
<evidence type="ECO:0000256" key="1">
    <source>
        <dbReference type="ARBA" id="ARBA00022475"/>
    </source>
</evidence>
<keyword evidence="5 11" id="KW-0812">Transmembrane</keyword>
<keyword evidence="9 11" id="KW-0472">Membrane</keyword>
<dbReference type="SUPFAM" id="SSF53955">
    <property type="entry name" value="Lysozyme-like"/>
    <property type="match status" value="1"/>
</dbReference>
<dbReference type="PANTHER" id="PTHR30400:SF0">
    <property type="entry name" value="BIOSYNTHETIC PEPTIDOGLYCAN TRANSGLYCOSYLASE"/>
    <property type="match status" value="1"/>
</dbReference>
<organism evidence="13 14">
    <name type="scientific">Haemophilus paraphrohaemolyticus</name>
    <dbReference type="NCBI Taxonomy" id="736"/>
    <lineage>
        <taxon>Bacteria</taxon>
        <taxon>Pseudomonadati</taxon>
        <taxon>Pseudomonadota</taxon>
        <taxon>Gammaproteobacteria</taxon>
        <taxon>Pasteurellales</taxon>
        <taxon>Pasteurellaceae</taxon>
        <taxon>Haemophilus</taxon>
    </lineage>
</organism>
<dbReference type="HAMAP" id="MF_00766">
    <property type="entry name" value="PGT_MtgA"/>
    <property type="match status" value="1"/>
</dbReference>
<feature type="domain" description="Glycosyl transferase family 51" evidence="12">
    <location>
        <begin position="89"/>
        <end position="255"/>
    </location>
</feature>
<evidence type="ECO:0000313" key="13">
    <source>
        <dbReference type="EMBL" id="RDF11202.1"/>
    </source>
</evidence>
<evidence type="ECO:0000259" key="12">
    <source>
        <dbReference type="Pfam" id="PF00912"/>
    </source>
</evidence>
<keyword evidence="6 11" id="KW-0133">Cell shape</keyword>
<dbReference type="NCBIfam" id="TIGR02070">
    <property type="entry name" value="mono_pep_trsgly"/>
    <property type="match status" value="1"/>
</dbReference>
<keyword evidence="8 11" id="KW-1133">Transmembrane helix</keyword>
<keyword evidence="14" id="KW-1185">Reference proteome</keyword>
<comment type="pathway">
    <text evidence="11">Cell wall biogenesis; peptidoglycan biosynthesis.</text>
</comment>
<dbReference type="RefSeq" id="WP_111353587.1">
    <property type="nucleotide sequence ID" value="NZ_QEQF01000002.1"/>
</dbReference>
<dbReference type="GO" id="GO:0008955">
    <property type="term" value="F:peptidoglycan glycosyltransferase activity"/>
    <property type="evidence" value="ECO:0007669"/>
    <property type="project" value="UniProtKB-UniRule"/>
</dbReference>
<keyword evidence="2 11" id="KW-0997">Cell inner membrane</keyword>
<dbReference type="InterPro" id="IPR001264">
    <property type="entry name" value="Glyco_trans_51"/>
</dbReference>
<dbReference type="PANTHER" id="PTHR30400">
    <property type="entry name" value="MONOFUNCTIONAL BIOSYNTHETIC PEPTIDOGLYCAN TRANSGLYCOSYLASE"/>
    <property type="match status" value="1"/>
</dbReference>
<evidence type="ECO:0000313" key="14">
    <source>
        <dbReference type="Proteomes" id="UP000253945"/>
    </source>
</evidence>
<dbReference type="AlphaFoldDB" id="A0A369ZP20"/>
<dbReference type="GO" id="GO:0009252">
    <property type="term" value="P:peptidoglycan biosynthetic process"/>
    <property type="evidence" value="ECO:0007669"/>
    <property type="project" value="UniProtKB-UniRule"/>
</dbReference>
<dbReference type="GO" id="GO:0016763">
    <property type="term" value="F:pentosyltransferase activity"/>
    <property type="evidence" value="ECO:0007669"/>
    <property type="project" value="InterPro"/>
</dbReference>
<reference evidence="13 14" key="1">
    <citation type="submission" date="2018-05" db="EMBL/GenBank/DDBJ databases">
        <title>Draft Genome Sequences for a Diverse set of 7 Haemophilus Species.</title>
        <authorList>
            <person name="Nichols M."/>
            <person name="Topaz N."/>
            <person name="Wang X."/>
            <person name="Wang X."/>
            <person name="Boxrud D."/>
        </authorList>
    </citation>
    <scope>NUCLEOTIDE SEQUENCE [LARGE SCALE GENOMIC DNA]</scope>
    <source>
        <strain evidence="13 14">C2014016342</strain>
    </source>
</reference>
<sequence>MVKRRESRKRRSSGLFKSTKKLFNLLLSFYMPKEISTKLGWAWFGSSRIFAPIFVTLLSVMLLFSTVPVPYSAYMVQQKVGHLIEGKSYDIKKKWVSLDKISWQMQMAVIASEDQKFESHFGIDLNAIQIALQKNATSKKVRGGSTISQQTVKNMFLWHGQSWIRKGIELPLTFAIEKLWGKERILEVYLNIAEFGHGIFGVESAAQTFFKKSAKNLSLNEAALLAASLPNPNIYRVDRPGPIMKKRQAWIIRQVSALGGQQYLDRLE</sequence>
<dbReference type="Pfam" id="PF00912">
    <property type="entry name" value="Transgly"/>
    <property type="match status" value="1"/>
</dbReference>
<evidence type="ECO:0000256" key="4">
    <source>
        <dbReference type="ARBA" id="ARBA00022679"/>
    </source>
</evidence>
<dbReference type="STRING" id="736.B0184_09040"/>
<comment type="catalytic activity">
    <reaction evidence="11">
        <text>[GlcNAc-(1-&gt;4)-Mur2Ac(oyl-L-Ala-gamma-D-Glu-L-Lys-D-Ala-D-Ala)](n)-di-trans,octa-cis-undecaprenyl diphosphate + beta-D-GlcNAc-(1-&gt;4)-Mur2Ac(oyl-L-Ala-gamma-D-Glu-L-Lys-D-Ala-D-Ala)-di-trans,octa-cis-undecaprenyl diphosphate = [GlcNAc-(1-&gt;4)-Mur2Ac(oyl-L-Ala-gamma-D-Glu-L-Lys-D-Ala-D-Ala)](n+1)-di-trans,octa-cis-undecaprenyl diphosphate + di-trans,octa-cis-undecaprenyl diphosphate + H(+)</text>
        <dbReference type="Rhea" id="RHEA:23708"/>
        <dbReference type="Rhea" id="RHEA-COMP:9602"/>
        <dbReference type="Rhea" id="RHEA-COMP:9603"/>
        <dbReference type="ChEBI" id="CHEBI:15378"/>
        <dbReference type="ChEBI" id="CHEBI:58405"/>
        <dbReference type="ChEBI" id="CHEBI:60033"/>
        <dbReference type="ChEBI" id="CHEBI:78435"/>
        <dbReference type="EC" id="2.4.99.28"/>
    </reaction>
</comment>
<evidence type="ECO:0000256" key="8">
    <source>
        <dbReference type="ARBA" id="ARBA00022989"/>
    </source>
</evidence>
<evidence type="ECO:0000256" key="6">
    <source>
        <dbReference type="ARBA" id="ARBA00022960"/>
    </source>
</evidence>
<evidence type="ECO:0000256" key="3">
    <source>
        <dbReference type="ARBA" id="ARBA00022676"/>
    </source>
</evidence>
<evidence type="ECO:0000256" key="10">
    <source>
        <dbReference type="ARBA" id="ARBA00023316"/>
    </source>
</evidence>
<dbReference type="InterPro" id="IPR023346">
    <property type="entry name" value="Lysozyme-like_dom_sf"/>
</dbReference>
<dbReference type="GO" id="GO:0009274">
    <property type="term" value="C:peptidoglycan-based cell wall"/>
    <property type="evidence" value="ECO:0007669"/>
    <property type="project" value="InterPro"/>
</dbReference>
<feature type="transmembrane region" description="Helical" evidence="11">
    <location>
        <begin position="49"/>
        <end position="69"/>
    </location>
</feature>